<dbReference type="GO" id="GO:0047884">
    <property type="term" value="F:FAD diphosphatase activity"/>
    <property type="evidence" value="ECO:0007669"/>
    <property type="project" value="TreeGrafter"/>
</dbReference>
<dbReference type="Pfam" id="PF24102">
    <property type="entry name" value="FLAD1_M"/>
    <property type="match status" value="1"/>
</dbReference>
<proteinExistence type="predicted"/>
<name>A0A177UVR3_9BASI</name>
<protein>
    <recommendedName>
        <fullName evidence="2">MoaB/Mog domain-containing protein</fullName>
    </recommendedName>
</protein>
<gene>
    <name evidence="4" type="ORF">A4X03_0g1754</name>
    <name evidence="3" type="ORF">JKIAZH3_G2435</name>
</gene>
<reference evidence="4" key="1">
    <citation type="submission" date="2016-04" db="EMBL/GenBank/DDBJ databases">
        <authorList>
            <person name="Nguyen H.D."/>
            <person name="Kesanakurti P."/>
            <person name="Cullis J."/>
            <person name="Levesque C.A."/>
            <person name="Hambleton S."/>
        </authorList>
    </citation>
    <scope>NUCLEOTIDE SEQUENCE</scope>
    <source>
        <strain evidence="4">DAOMC 238032</strain>
    </source>
</reference>
<dbReference type="InterPro" id="IPR056596">
    <property type="entry name" value="FLAD1_M"/>
</dbReference>
<dbReference type="Pfam" id="PF00994">
    <property type="entry name" value="MoCF_biosynth"/>
    <property type="match status" value="1"/>
</dbReference>
<dbReference type="GO" id="GO:0042726">
    <property type="term" value="P:flavin-containing compound metabolic process"/>
    <property type="evidence" value="ECO:0007669"/>
    <property type="project" value="TreeGrafter"/>
</dbReference>
<dbReference type="PANTHER" id="PTHR47675:SF1">
    <property type="entry name" value="MOLYBDOPTERIN BINDING DOMAIN PROTEIN (AFU_ORTHOLOGUE AFUA_5G11210)"/>
    <property type="match status" value="1"/>
</dbReference>
<dbReference type="Proteomes" id="UP000836402">
    <property type="component" value="Unassembled WGS sequence"/>
</dbReference>
<dbReference type="CDD" id="cd00885">
    <property type="entry name" value="cinA"/>
    <property type="match status" value="1"/>
</dbReference>
<dbReference type="Gene3D" id="3.40.980.10">
    <property type="entry name" value="MoaB/Mog-like domain"/>
    <property type="match status" value="1"/>
</dbReference>
<dbReference type="EMBL" id="CAJHJG010006994">
    <property type="protein sequence ID" value="CAD6961631.1"/>
    <property type="molecule type" value="Genomic_DNA"/>
</dbReference>
<feature type="compositionally biased region" description="Low complexity" evidence="1">
    <location>
        <begin position="59"/>
        <end position="82"/>
    </location>
</feature>
<reference evidence="4" key="2">
    <citation type="journal article" date="2019" name="IMA Fungus">
        <title>Genome sequencing and comparison of five Tilletia species to identify candidate genes for the detection of regulated species infecting wheat.</title>
        <authorList>
            <person name="Nguyen H.D.T."/>
            <person name="Sultana T."/>
            <person name="Kesanakurti P."/>
            <person name="Hambleton S."/>
        </authorList>
    </citation>
    <scope>NUCLEOTIDE SEQUENCE</scope>
    <source>
        <strain evidence="4">DAOMC 238032</strain>
    </source>
</reference>
<dbReference type="PANTHER" id="PTHR47675">
    <property type="entry name" value="MOLYBDOPTERIN BINDING DOMAIN PROTEIN (AFU_ORTHOLOGUE AFUA_5G11210)"/>
    <property type="match status" value="1"/>
</dbReference>
<dbReference type="SUPFAM" id="SSF53218">
    <property type="entry name" value="Molybdenum cofactor biosynthesis proteins"/>
    <property type="match status" value="1"/>
</dbReference>
<sequence length="361" mass="39377">MPGFGRASSSLPLPLASELRRFISTASPTTRTSAASARLSSVANHLQAASASPKNSSMSQPSRASSTAAAPASPSPQSRLPPITFDKSPIPANTTGKFVRTAGCLIIGDEVLGGKTRDSNSNYFAKLCFNLGITLKRIEVIADDTDEIVEAARRMTEQYDLVITSGGIGPTHDDITYESIAKAFEAEPLQYHDETLRRMTELNKRRADYPQQTEEMITARRRMALFPSKNVEVIFPTTTLWVPVVRMAGKLCILPGVPRLFEALLDGLVPYIAIDKDAPRPYRVLVKTKLPESSIAPFLTKLAERVKTEDIKVGSYPKLFQHVQVSLIGTDLEALKKYGDEVAKELDGEIIATGKLGEEAE</sequence>
<feature type="region of interest" description="Disordered" evidence="1">
    <location>
        <begin position="45"/>
        <end position="91"/>
    </location>
</feature>
<accession>A0A177UVR3</accession>
<dbReference type="InterPro" id="IPR001453">
    <property type="entry name" value="MoaB/Mog_dom"/>
</dbReference>
<dbReference type="InterPro" id="IPR036425">
    <property type="entry name" value="MoaB/Mog-like_dom_sf"/>
</dbReference>
<feature type="domain" description="MoaB/Mog" evidence="2">
    <location>
        <begin position="103"/>
        <end position="276"/>
    </location>
</feature>
<feature type="compositionally biased region" description="Polar residues" evidence="1">
    <location>
        <begin position="45"/>
        <end position="58"/>
    </location>
</feature>
<dbReference type="AlphaFoldDB" id="A0A177UVR3"/>
<evidence type="ECO:0000313" key="6">
    <source>
        <dbReference type="Proteomes" id="UP000836402"/>
    </source>
</evidence>
<evidence type="ECO:0000313" key="5">
    <source>
        <dbReference type="Proteomes" id="UP000077671"/>
    </source>
</evidence>
<organism evidence="4 5">
    <name type="scientific">Tilletia caries</name>
    <name type="common">wheat bunt fungus</name>
    <dbReference type="NCBI Taxonomy" id="13290"/>
    <lineage>
        <taxon>Eukaryota</taxon>
        <taxon>Fungi</taxon>
        <taxon>Dikarya</taxon>
        <taxon>Basidiomycota</taxon>
        <taxon>Ustilaginomycotina</taxon>
        <taxon>Exobasidiomycetes</taxon>
        <taxon>Tilletiales</taxon>
        <taxon>Tilletiaceae</taxon>
        <taxon>Tilletia</taxon>
    </lineage>
</organism>
<evidence type="ECO:0000259" key="2">
    <source>
        <dbReference type="SMART" id="SM00852"/>
    </source>
</evidence>
<keyword evidence="6" id="KW-1185">Reference proteome</keyword>
<evidence type="ECO:0000313" key="3">
    <source>
        <dbReference type="EMBL" id="CAD6961631.1"/>
    </source>
</evidence>
<comment type="caution">
    <text evidence="4">The sequence shown here is derived from an EMBL/GenBank/DDBJ whole genome shotgun (WGS) entry which is preliminary data.</text>
</comment>
<evidence type="ECO:0000313" key="4">
    <source>
        <dbReference type="EMBL" id="KAE8263344.1"/>
    </source>
</evidence>
<dbReference type="SMART" id="SM00852">
    <property type="entry name" value="MoCF_biosynth"/>
    <property type="match status" value="1"/>
</dbReference>
<dbReference type="EMBL" id="LWDD02000151">
    <property type="protein sequence ID" value="KAE8263344.1"/>
    <property type="molecule type" value="Genomic_DNA"/>
</dbReference>
<evidence type="ECO:0000256" key="1">
    <source>
        <dbReference type="SAM" id="MobiDB-lite"/>
    </source>
</evidence>
<dbReference type="Proteomes" id="UP000077671">
    <property type="component" value="Unassembled WGS sequence"/>
</dbReference>
<reference evidence="3" key="3">
    <citation type="submission" date="2020-10" db="EMBL/GenBank/DDBJ databases">
        <authorList>
            <person name="Sedaghatjoo S."/>
        </authorList>
    </citation>
    <scope>NUCLEOTIDE SEQUENCE</scope>
    <source>
        <strain evidence="3">AZH3</strain>
    </source>
</reference>